<proteinExistence type="predicted"/>
<dbReference type="InterPro" id="IPR046373">
    <property type="entry name" value="Acyl-CoA_Oxase/DH_mid-dom_sf"/>
</dbReference>
<dbReference type="Proteomes" id="UP001165160">
    <property type="component" value="Unassembled WGS sequence"/>
</dbReference>
<dbReference type="GO" id="GO:0046949">
    <property type="term" value="P:fatty-acyl-CoA biosynthetic process"/>
    <property type="evidence" value="ECO:0007669"/>
    <property type="project" value="TreeGrafter"/>
</dbReference>
<dbReference type="GO" id="GO:0000062">
    <property type="term" value="F:fatty-acyl-CoA binding"/>
    <property type="evidence" value="ECO:0007669"/>
    <property type="project" value="TreeGrafter"/>
</dbReference>
<protein>
    <recommendedName>
        <fullName evidence="7">Acyl-CoA dehydrogenase</fullName>
    </recommendedName>
</protein>
<keyword evidence="3" id="KW-0560">Oxidoreductase</keyword>
<dbReference type="GO" id="GO:0004361">
    <property type="term" value="F:glutaryl-CoA dehydrogenase activity"/>
    <property type="evidence" value="ECO:0007669"/>
    <property type="project" value="TreeGrafter"/>
</dbReference>
<dbReference type="Gene3D" id="2.40.110.10">
    <property type="entry name" value="Butyryl-CoA Dehydrogenase, subunit A, domain 2"/>
    <property type="match status" value="1"/>
</dbReference>
<dbReference type="GO" id="GO:0050660">
    <property type="term" value="F:flavin adenine dinucleotide binding"/>
    <property type="evidence" value="ECO:0007669"/>
    <property type="project" value="TreeGrafter"/>
</dbReference>
<reference evidence="6" key="1">
    <citation type="journal article" date="2023" name="Commun. Biol.">
        <title>Genome analysis of Parmales, the sister group of diatoms, reveals the evolutionary specialization of diatoms from phago-mixotrophs to photoautotrophs.</title>
        <authorList>
            <person name="Ban H."/>
            <person name="Sato S."/>
            <person name="Yoshikawa S."/>
            <person name="Yamada K."/>
            <person name="Nakamura Y."/>
            <person name="Ichinomiya M."/>
            <person name="Sato N."/>
            <person name="Blanc-Mathieu R."/>
            <person name="Endo H."/>
            <person name="Kuwata A."/>
            <person name="Ogata H."/>
        </authorList>
    </citation>
    <scope>NUCLEOTIDE SEQUENCE [LARGE SCALE GENOMIC DNA]</scope>
    <source>
        <strain evidence="6">NIES 3699</strain>
    </source>
</reference>
<dbReference type="InterPro" id="IPR009100">
    <property type="entry name" value="AcylCoA_DH/oxidase_NM_dom_sf"/>
</dbReference>
<keyword evidence="2" id="KW-0809">Transit peptide</keyword>
<sequence length="187" mass="20061">MTNSLIADVIVVWGRNEEGFVQCFVLEKGQAGLDASKIEGKFSLRASDTGMIFMEDVFVPAGNVLPHVTSLGGLSFCLNNACYGIAWGALAAAEFFMGAARSYTIDRKQFGSPLAANHVTPVVNLSLSLARLATCSVETVSLMSIIIIRHVMNLEAVNIYKGTRDVHALILGRAITGIPSFVPMPQK</sequence>
<keyword evidence="6" id="KW-1185">Reference proteome</keyword>
<dbReference type="AlphaFoldDB" id="A0A9W7BW31"/>
<evidence type="ECO:0000256" key="2">
    <source>
        <dbReference type="ARBA" id="ARBA00022946"/>
    </source>
</evidence>
<dbReference type="Gene3D" id="1.20.140.10">
    <property type="entry name" value="Butyryl-CoA Dehydrogenase, subunit A, domain 3"/>
    <property type="match status" value="1"/>
</dbReference>
<dbReference type="EMBL" id="BRXX01000205">
    <property type="protein sequence ID" value="GMH97662.1"/>
    <property type="molecule type" value="Genomic_DNA"/>
</dbReference>
<evidence type="ECO:0000313" key="6">
    <source>
        <dbReference type="Proteomes" id="UP001165160"/>
    </source>
</evidence>
<dbReference type="SUPFAM" id="SSF47203">
    <property type="entry name" value="Acyl-CoA dehydrogenase C-terminal domain-like"/>
    <property type="match status" value="1"/>
</dbReference>
<dbReference type="InterPro" id="IPR036250">
    <property type="entry name" value="AcylCo_DH-like_C"/>
</dbReference>
<comment type="subcellular location">
    <subcellularLocation>
        <location evidence="1">Mitochondrion</location>
    </subcellularLocation>
</comment>
<evidence type="ECO:0000313" key="5">
    <source>
        <dbReference type="EMBL" id="GMH97662.1"/>
    </source>
</evidence>
<keyword evidence="4" id="KW-0496">Mitochondrion</keyword>
<evidence type="ECO:0008006" key="7">
    <source>
        <dbReference type="Google" id="ProtNLM"/>
    </source>
</evidence>
<dbReference type="GO" id="GO:0033539">
    <property type="term" value="P:fatty acid beta-oxidation using acyl-CoA dehydrogenase"/>
    <property type="evidence" value="ECO:0007669"/>
    <property type="project" value="TreeGrafter"/>
</dbReference>
<name>A0A9W7BW31_9STRA</name>
<comment type="caution">
    <text evidence="5">The sequence shown here is derived from an EMBL/GenBank/DDBJ whole genome shotgun (WGS) entry which is preliminary data.</text>
</comment>
<gene>
    <name evidence="5" type="ORF">TrVE_jg4291</name>
</gene>
<dbReference type="PANTHER" id="PTHR42807:SF1">
    <property type="entry name" value="GLUTARYL-COA DEHYDROGENASE, MITOCHONDRIAL"/>
    <property type="match status" value="1"/>
</dbReference>
<accession>A0A9W7BW31</accession>
<evidence type="ECO:0000256" key="1">
    <source>
        <dbReference type="ARBA" id="ARBA00004173"/>
    </source>
</evidence>
<dbReference type="PANTHER" id="PTHR42807">
    <property type="entry name" value="GLUTARYL-COA DEHYDROGENASE, MITOCHONDRIAL"/>
    <property type="match status" value="1"/>
</dbReference>
<evidence type="ECO:0000256" key="3">
    <source>
        <dbReference type="ARBA" id="ARBA00023002"/>
    </source>
</evidence>
<dbReference type="InterPro" id="IPR052033">
    <property type="entry name" value="Glutaryl-CoA_DH_mitochondrial"/>
</dbReference>
<organism evidence="5 6">
    <name type="scientific">Triparma verrucosa</name>
    <dbReference type="NCBI Taxonomy" id="1606542"/>
    <lineage>
        <taxon>Eukaryota</taxon>
        <taxon>Sar</taxon>
        <taxon>Stramenopiles</taxon>
        <taxon>Ochrophyta</taxon>
        <taxon>Bolidophyceae</taxon>
        <taxon>Parmales</taxon>
        <taxon>Triparmaceae</taxon>
        <taxon>Triparma</taxon>
    </lineage>
</organism>
<evidence type="ECO:0000256" key="4">
    <source>
        <dbReference type="ARBA" id="ARBA00023128"/>
    </source>
</evidence>
<dbReference type="SUPFAM" id="SSF56645">
    <property type="entry name" value="Acyl-CoA dehydrogenase NM domain-like"/>
    <property type="match status" value="1"/>
</dbReference>
<dbReference type="GO" id="GO:0005739">
    <property type="term" value="C:mitochondrion"/>
    <property type="evidence" value="ECO:0007669"/>
    <property type="project" value="UniProtKB-SubCell"/>
</dbReference>